<evidence type="ECO:0000313" key="1">
    <source>
        <dbReference type="EMBL" id="KAJ8484475.1"/>
    </source>
</evidence>
<evidence type="ECO:0000313" key="2">
    <source>
        <dbReference type="Proteomes" id="UP001222027"/>
    </source>
</evidence>
<protein>
    <submittedName>
        <fullName evidence="1">Uncharacterized protein</fullName>
    </submittedName>
</protein>
<dbReference type="AlphaFoldDB" id="A0AAV8QSS4"/>
<accession>A0AAV8QSS4</accession>
<proteinExistence type="predicted"/>
<name>A0AAV8QSS4_ENSVE</name>
<dbReference type="EMBL" id="JAQQAF010000005">
    <property type="protein sequence ID" value="KAJ8484475.1"/>
    <property type="molecule type" value="Genomic_DNA"/>
</dbReference>
<sequence length="109" mass="10503">MLRARALHGHVEAAAGGGVRKGTDGIAGTEGIGGSETFWTVVGVEAIGGSATCGAVGIGGTATGGMIVTACIGGSVECVGVARVRIAGVAAGAVASTRWRAAWHASELK</sequence>
<comment type="caution">
    <text evidence="1">The sequence shown here is derived from an EMBL/GenBank/DDBJ whole genome shotgun (WGS) entry which is preliminary data.</text>
</comment>
<reference evidence="1 2" key="1">
    <citation type="submission" date="2022-12" db="EMBL/GenBank/DDBJ databases">
        <title>Chromosome-scale assembly of the Ensete ventricosum genome.</title>
        <authorList>
            <person name="Dussert Y."/>
            <person name="Stocks J."/>
            <person name="Wendawek A."/>
            <person name="Woldeyes F."/>
            <person name="Nichols R.A."/>
            <person name="Borrell J.S."/>
        </authorList>
    </citation>
    <scope>NUCLEOTIDE SEQUENCE [LARGE SCALE GENOMIC DNA]</scope>
    <source>
        <strain evidence="2">cv. Maze</strain>
        <tissue evidence="1">Seeds</tissue>
    </source>
</reference>
<keyword evidence="2" id="KW-1185">Reference proteome</keyword>
<organism evidence="1 2">
    <name type="scientific">Ensete ventricosum</name>
    <name type="common">Abyssinian banana</name>
    <name type="synonym">Musa ensete</name>
    <dbReference type="NCBI Taxonomy" id="4639"/>
    <lineage>
        <taxon>Eukaryota</taxon>
        <taxon>Viridiplantae</taxon>
        <taxon>Streptophyta</taxon>
        <taxon>Embryophyta</taxon>
        <taxon>Tracheophyta</taxon>
        <taxon>Spermatophyta</taxon>
        <taxon>Magnoliopsida</taxon>
        <taxon>Liliopsida</taxon>
        <taxon>Zingiberales</taxon>
        <taxon>Musaceae</taxon>
        <taxon>Ensete</taxon>
    </lineage>
</organism>
<dbReference type="Proteomes" id="UP001222027">
    <property type="component" value="Unassembled WGS sequence"/>
</dbReference>
<gene>
    <name evidence="1" type="ORF">OPV22_016960</name>
</gene>